<dbReference type="STRING" id="75743.A0A401NIE3"/>
<dbReference type="Proteomes" id="UP000288216">
    <property type="component" value="Unassembled WGS sequence"/>
</dbReference>
<sequence length="93" mass="10074">MASTRGHSFKLRGDRYRTDVKVEAAGGKALPCVVDVRNEQQISEAVENAVKTFGGIDILINNASAINLTGTLDTSMKKVDLMMNINARGTYLT</sequence>
<comment type="caution">
    <text evidence="1">The sequence shown here is derived from an EMBL/GenBank/DDBJ whole genome shotgun (WGS) entry which is preliminary data.</text>
</comment>
<protein>
    <submittedName>
        <fullName evidence="1">Uncharacterized protein</fullName>
    </submittedName>
</protein>
<dbReference type="GO" id="GO:0005739">
    <property type="term" value="C:mitochondrion"/>
    <property type="evidence" value="ECO:0007669"/>
    <property type="project" value="TreeGrafter"/>
</dbReference>
<dbReference type="InterPro" id="IPR051935">
    <property type="entry name" value="HSDL2"/>
</dbReference>
<evidence type="ECO:0000313" key="1">
    <source>
        <dbReference type="EMBL" id="GCB60635.1"/>
    </source>
</evidence>
<dbReference type="Gene3D" id="3.40.50.720">
    <property type="entry name" value="NAD(P)-binding Rossmann-like Domain"/>
    <property type="match status" value="1"/>
</dbReference>
<reference evidence="1 2" key="1">
    <citation type="journal article" date="2018" name="Nat. Ecol. Evol.">
        <title>Shark genomes provide insights into elasmobranch evolution and the origin of vertebrates.</title>
        <authorList>
            <person name="Hara Y"/>
            <person name="Yamaguchi K"/>
            <person name="Onimaru K"/>
            <person name="Kadota M"/>
            <person name="Koyanagi M"/>
            <person name="Keeley SD"/>
            <person name="Tatsumi K"/>
            <person name="Tanaka K"/>
            <person name="Motone F"/>
            <person name="Kageyama Y"/>
            <person name="Nozu R"/>
            <person name="Adachi N"/>
            <person name="Nishimura O"/>
            <person name="Nakagawa R"/>
            <person name="Tanegashima C"/>
            <person name="Kiyatake I"/>
            <person name="Matsumoto R"/>
            <person name="Murakumo K"/>
            <person name="Nishida K"/>
            <person name="Terakita A"/>
            <person name="Kuratani S"/>
            <person name="Sato K"/>
            <person name="Hyodo S Kuraku.S."/>
        </authorList>
    </citation>
    <scope>NUCLEOTIDE SEQUENCE [LARGE SCALE GENOMIC DNA]</scope>
</reference>
<organism evidence="1 2">
    <name type="scientific">Scyliorhinus torazame</name>
    <name type="common">Cloudy catshark</name>
    <name type="synonym">Catulus torazame</name>
    <dbReference type="NCBI Taxonomy" id="75743"/>
    <lineage>
        <taxon>Eukaryota</taxon>
        <taxon>Metazoa</taxon>
        <taxon>Chordata</taxon>
        <taxon>Craniata</taxon>
        <taxon>Vertebrata</taxon>
        <taxon>Chondrichthyes</taxon>
        <taxon>Elasmobranchii</taxon>
        <taxon>Galeomorphii</taxon>
        <taxon>Galeoidea</taxon>
        <taxon>Carcharhiniformes</taxon>
        <taxon>Scyliorhinidae</taxon>
        <taxon>Scyliorhinus</taxon>
    </lineage>
</organism>
<dbReference type="PANTHER" id="PTHR42808:SF3">
    <property type="entry name" value="HYDROXYSTEROID DEHYDROGENASE-LIKE PROTEIN 2"/>
    <property type="match status" value="1"/>
</dbReference>
<dbReference type="SUPFAM" id="SSF51735">
    <property type="entry name" value="NAD(P)-binding Rossmann-fold domains"/>
    <property type="match status" value="1"/>
</dbReference>
<dbReference type="OrthoDB" id="5327538at2759"/>
<dbReference type="InterPro" id="IPR036291">
    <property type="entry name" value="NAD(P)-bd_dom_sf"/>
</dbReference>
<name>A0A401NIE3_SCYTO</name>
<dbReference type="EMBL" id="BFAA01003699">
    <property type="protein sequence ID" value="GCB60635.1"/>
    <property type="molecule type" value="Genomic_DNA"/>
</dbReference>
<dbReference type="InterPro" id="IPR002347">
    <property type="entry name" value="SDR_fam"/>
</dbReference>
<dbReference type="PANTHER" id="PTHR42808">
    <property type="entry name" value="HYDROXYSTEROID DEHYDROGENASE-LIKE PROTEIN 2"/>
    <property type="match status" value="1"/>
</dbReference>
<accession>A0A401NIE3</accession>
<keyword evidence="2" id="KW-1185">Reference proteome</keyword>
<dbReference type="AlphaFoldDB" id="A0A401NIE3"/>
<gene>
    <name evidence="1" type="ORF">scyTo_0009208</name>
</gene>
<evidence type="ECO:0000313" key="2">
    <source>
        <dbReference type="Proteomes" id="UP000288216"/>
    </source>
</evidence>
<dbReference type="Pfam" id="PF00106">
    <property type="entry name" value="adh_short"/>
    <property type="match status" value="1"/>
</dbReference>
<proteinExistence type="predicted"/>